<keyword evidence="4" id="KW-0547">Nucleotide-binding</keyword>
<comment type="caution">
    <text evidence="6">The sequence shown here is derived from an EMBL/GenBank/DDBJ whole genome shotgun (WGS) entry which is preliminary data.</text>
</comment>
<dbReference type="VEuPathDB" id="MicrosporidiaDB:ECANGB1_2356"/>
<dbReference type="OrthoDB" id="9984419at2759"/>
<keyword evidence="1" id="KW-0808">Transferase</keyword>
<dbReference type="InterPro" id="IPR050113">
    <property type="entry name" value="Ub_conjugating_enzyme"/>
</dbReference>
<dbReference type="GO" id="GO:0005524">
    <property type="term" value="F:ATP binding"/>
    <property type="evidence" value="ECO:0007669"/>
    <property type="project" value="UniProtKB-UniRule"/>
</dbReference>
<dbReference type="GO" id="GO:0043161">
    <property type="term" value="P:proteasome-mediated ubiquitin-dependent protein catabolic process"/>
    <property type="evidence" value="ECO:0007669"/>
    <property type="project" value="EnsemblFungi"/>
</dbReference>
<evidence type="ECO:0000259" key="5">
    <source>
        <dbReference type="PROSITE" id="PS50127"/>
    </source>
</evidence>
<dbReference type="SMART" id="SM00212">
    <property type="entry name" value="UBCc"/>
    <property type="match status" value="1"/>
</dbReference>
<dbReference type="GO" id="GO:0033503">
    <property type="term" value="C:HULC complex"/>
    <property type="evidence" value="ECO:0007669"/>
    <property type="project" value="EnsemblFungi"/>
</dbReference>
<proteinExistence type="inferred from homology"/>
<comment type="similarity">
    <text evidence="4">Belongs to the ubiquitin-conjugating enzyme family.</text>
</comment>
<dbReference type="InterPro" id="IPR023313">
    <property type="entry name" value="UBQ-conjugating_AS"/>
</dbReference>
<keyword evidence="7" id="KW-1185">Reference proteome</keyword>
<accession>A0A1Y1S8K0</accession>
<dbReference type="GO" id="GO:2000639">
    <property type="term" value="P:negative regulation of SREBP signaling pathway"/>
    <property type="evidence" value="ECO:0007669"/>
    <property type="project" value="EnsemblFungi"/>
</dbReference>
<reference evidence="6 7" key="1">
    <citation type="journal article" date="2017" name="Environ. Microbiol.">
        <title>Decay of the glycolytic pathway and adaptation to intranuclear parasitism within Enterocytozoonidae microsporidia.</title>
        <authorList>
            <person name="Wiredu Boakye D."/>
            <person name="Jaroenlak P."/>
            <person name="Prachumwat A."/>
            <person name="Williams T.A."/>
            <person name="Bateman K.S."/>
            <person name="Itsathitphaisarn O."/>
            <person name="Sritunyalucksana K."/>
            <person name="Paszkiewicz K.H."/>
            <person name="Moore K.A."/>
            <person name="Stentiford G.D."/>
            <person name="Williams B.A."/>
        </authorList>
    </citation>
    <scope>NUCLEOTIDE SEQUENCE [LARGE SCALE GENOMIC DNA]</scope>
    <source>
        <strain evidence="6 7">GB1</strain>
    </source>
</reference>
<dbReference type="GO" id="GO:0007535">
    <property type="term" value="P:donor selection"/>
    <property type="evidence" value="ECO:0007669"/>
    <property type="project" value="EnsemblFungi"/>
</dbReference>
<name>A0A1Y1S8K0_9MICR</name>
<dbReference type="EMBL" id="LWDP01000009">
    <property type="protein sequence ID" value="ORD94791.1"/>
    <property type="molecule type" value="Genomic_DNA"/>
</dbReference>
<dbReference type="InterPro" id="IPR016135">
    <property type="entry name" value="UBQ-conjugating_enzyme/RWD"/>
</dbReference>
<evidence type="ECO:0000256" key="3">
    <source>
        <dbReference type="PROSITE-ProRule" id="PRU10133"/>
    </source>
</evidence>
<dbReference type="PANTHER" id="PTHR24067">
    <property type="entry name" value="UBIQUITIN-CONJUGATING ENZYME E2"/>
    <property type="match status" value="1"/>
</dbReference>
<keyword evidence="2 4" id="KW-0833">Ubl conjugation pathway</keyword>
<evidence type="ECO:0000256" key="4">
    <source>
        <dbReference type="RuleBase" id="RU362109"/>
    </source>
</evidence>
<dbReference type="AlphaFoldDB" id="A0A1Y1S8K0"/>
<feature type="active site" description="Glycyl thioester intermediate" evidence="3">
    <location>
        <position position="13"/>
    </location>
</feature>
<dbReference type="Pfam" id="PF00179">
    <property type="entry name" value="UQ_con"/>
    <property type="match status" value="1"/>
</dbReference>
<evidence type="ECO:0000256" key="2">
    <source>
        <dbReference type="ARBA" id="ARBA00022786"/>
    </source>
</evidence>
<sequence>MFHPNIYENGDICLDILKNKWSPSYNVSSLLLSIQNLLNDPNIESPANMLAAELYDQNREEYNRRVQDSVEATWANFENQ</sequence>
<dbReference type="Gene3D" id="3.10.110.10">
    <property type="entry name" value="Ubiquitin Conjugating Enzyme"/>
    <property type="match status" value="1"/>
</dbReference>
<protein>
    <submittedName>
        <fullName evidence="6">UBC1</fullName>
    </submittedName>
</protein>
<dbReference type="PROSITE" id="PS50127">
    <property type="entry name" value="UBC_2"/>
    <property type="match status" value="1"/>
</dbReference>
<evidence type="ECO:0000313" key="6">
    <source>
        <dbReference type="EMBL" id="ORD94791.1"/>
    </source>
</evidence>
<evidence type="ECO:0000256" key="1">
    <source>
        <dbReference type="ARBA" id="ARBA00022679"/>
    </source>
</evidence>
<dbReference type="PROSITE" id="PS00183">
    <property type="entry name" value="UBC_1"/>
    <property type="match status" value="1"/>
</dbReference>
<dbReference type="GO" id="GO:0040029">
    <property type="term" value="P:epigenetic regulation of gene expression"/>
    <property type="evidence" value="ECO:0007669"/>
    <property type="project" value="EnsemblFungi"/>
</dbReference>
<dbReference type="GO" id="GO:0061631">
    <property type="term" value="F:ubiquitin conjugating enzyme activity"/>
    <property type="evidence" value="ECO:0007669"/>
    <property type="project" value="EnsemblFungi"/>
</dbReference>
<dbReference type="InterPro" id="IPR000608">
    <property type="entry name" value="UBC"/>
</dbReference>
<organism evidence="6 7">
    <name type="scientific">Enterospora canceri</name>
    <dbReference type="NCBI Taxonomy" id="1081671"/>
    <lineage>
        <taxon>Eukaryota</taxon>
        <taxon>Fungi</taxon>
        <taxon>Fungi incertae sedis</taxon>
        <taxon>Microsporidia</taxon>
        <taxon>Enterocytozoonidae</taxon>
        <taxon>Enterospora</taxon>
    </lineage>
</organism>
<feature type="domain" description="UBC core" evidence="5">
    <location>
        <begin position="1"/>
        <end position="75"/>
    </location>
</feature>
<gene>
    <name evidence="6" type="primary">UBC1</name>
    <name evidence="6" type="ORF">ECANGB1_2356</name>
</gene>
<evidence type="ECO:0000313" key="7">
    <source>
        <dbReference type="Proteomes" id="UP000192639"/>
    </source>
</evidence>
<dbReference type="SUPFAM" id="SSF54495">
    <property type="entry name" value="UBC-like"/>
    <property type="match status" value="1"/>
</dbReference>
<dbReference type="Proteomes" id="UP000192639">
    <property type="component" value="Unassembled WGS sequence"/>
</dbReference>
<keyword evidence="4" id="KW-0067">ATP-binding</keyword>